<keyword evidence="3" id="KW-1185">Reference proteome</keyword>
<organism evidence="2 3">
    <name type="scientific">Candidatus Manganitrophus noduliformans</name>
    <dbReference type="NCBI Taxonomy" id="2606439"/>
    <lineage>
        <taxon>Bacteria</taxon>
        <taxon>Pseudomonadati</taxon>
        <taxon>Nitrospirota</taxon>
        <taxon>Nitrospiria</taxon>
        <taxon>Candidatus Troglogloeales</taxon>
        <taxon>Candidatus Manganitrophaceae</taxon>
        <taxon>Candidatus Manganitrophus</taxon>
    </lineage>
</organism>
<keyword evidence="1" id="KW-0472">Membrane</keyword>
<dbReference type="EMBL" id="VTOW01000004">
    <property type="protein sequence ID" value="NKE72757.1"/>
    <property type="molecule type" value="Genomic_DNA"/>
</dbReference>
<evidence type="ECO:0000313" key="3">
    <source>
        <dbReference type="Proteomes" id="UP000534783"/>
    </source>
</evidence>
<evidence type="ECO:0000256" key="1">
    <source>
        <dbReference type="SAM" id="Phobius"/>
    </source>
</evidence>
<gene>
    <name evidence="2" type="ORF">MNODULE_18560</name>
</gene>
<feature type="transmembrane region" description="Helical" evidence="1">
    <location>
        <begin position="36"/>
        <end position="57"/>
    </location>
</feature>
<keyword evidence="1" id="KW-0812">Transmembrane</keyword>
<dbReference type="Pfam" id="PF09527">
    <property type="entry name" value="ATPase_gene1"/>
    <property type="match status" value="1"/>
</dbReference>
<feature type="transmembrane region" description="Helical" evidence="1">
    <location>
        <begin position="69"/>
        <end position="90"/>
    </location>
</feature>
<comment type="caution">
    <text evidence="2">The sequence shown here is derived from an EMBL/GenBank/DDBJ whole genome shotgun (WGS) entry which is preliminary data.</text>
</comment>
<dbReference type="Proteomes" id="UP000534783">
    <property type="component" value="Unassembled WGS sequence"/>
</dbReference>
<dbReference type="AlphaFoldDB" id="A0A7X6DT28"/>
<sequence length="101" mass="11271">MDDLYFQEFVCCMRVSPTRSIIMNGPDPKYEGWRQVALLTSIPVVLLAGPAVGYFIGSFLDRLFGTSPWLMAFFTTMGAISGVRQTISVIKRATEKGQRDT</sequence>
<dbReference type="InterPro" id="IPR032820">
    <property type="entry name" value="ATPase_put"/>
</dbReference>
<proteinExistence type="predicted"/>
<accession>A0A7X6DT28</accession>
<protein>
    <submittedName>
        <fullName evidence="2">AtpZ/AtpI family protein</fullName>
    </submittedName>
</protein>
<evidence type="ECO:0000313" key="2">
    <source>
        <dbReference type="EMBL" id="NKE72757.1"/>
    </source>
</evidence>
<keyword evidence="1" id="KW-1133">Transmembrane helix</keyword>
<name>A0A7X6DT28_9BACT</name>
<reference evidence="2 3" key="1">
    <citation type="journal article" date="2020" name="Nature">
        <title>Bacterial chemolithoautotrophy via manganese oxidation.</title>
        <authorList>
            <person name="Yu H."/>
            <person name="Leadbetter J.R."/>
        </authorList>
    </citation>
    <scope>NUCLEOTIDE SEQUENCE [LARGE SCALE GENOMIC DNA]</scope>
    <source>
        <strain evidence="2 3">Mn-1</strain>
    </source>
</reference>
<dbReference type="RefSeq" id="WP_168062698.1">
    <property type="nucleotide sequence ID" value="NZ_VTOW01000004.1"/>
</dbReference>